<evidence type="ECO:0000313" key="2">
    <source>
        <dbReference type="EMBL" id="RUR81852.1"/>
    </source>
</evidence>
<dbReference type="EMBL" id="RSCJ01000009">
    <property type="protein sequence ID" value="RUR81852.1"/>
    <property type="molecule type" value="Genomic_DNA"/>
</dbReference>
<dbReference type="InterPro" id="IPR002934">
    <property type="entry name" value="Polymerase_NTP_transf_dom"/>
</dbReference>
<dbReference type="Proteomes" id="UP000268857">
    <property type="component" value="Unassembled WGS sequence"/>
</dbReference>
<dbReference type="InterPro" id="IPR043519">
    <property type="entry name" value="NT_sf"/>
</dbReference>
<evidence type="ECO:0000313" key="3">
    <source>
        <dbReference type="Proteomes" id="UP000268857"/>
    </source>
</evidence>
<protein>
    <recommendedName>
        <fullName evidence="1">Polymerase nucleotidyl transferase domain-containing protein</fullName>
    </recommendedName>
</protein>
<dbReference type="Gene3D" id="3.30.460.10">
    <property type="entry name" value="Beta Polymerase, domain 2"/>
    <property type="match status" value="1"/>
</dbReference>
<dbReference type="Pfam" id="PF01909">
    <property type="entry name" value="NTP_transf_2"/>
    <property type="match status" value="1"/>
</dbReference>
<organism evidence="2 3">
    <name type="scientific">Chlorogloeopsis fritschii PCC 6912</name>
    <dbReference type="NCBI Taxonomy" id="211165"/>
    <lineage>
        <taxon>Bacteria</taxon>
        <taxon>Bacillati</taxon>
        <taxon>Cyanobacteriota</taxon>
        <taxon>Cyanophyceae</taxon>
        <taxon>Nostocales</taxon>
        <taxon>Chlorogloeopsidaceae</taxon>
        <taxon>Chlorogloeopsis</taxon>
    </lineage>
</organism>
<dbReference type="RefSeq" id="WP_016875203.1">
    <property type="nucleotide sequence ID" value="NZ_AJLN01000104.1"/>
</dbReference>
<name>A0A3S1AJL6_CHLFR</name>
<keyword evidence="3" id="KW-1185">Reference proteome</keyword>
<accession>A0A3S1AJL6</accession>
<gene>
    <name evidence="2" type="ORF">PCC6912_27210</name>
</gene>
<comment type="caution">
    <text evidence="2">The sequence shown here is derived from an EMBL/GenBank/DDBJ whole genome shotgun (WGS) entry which is preliminary data.</text>
</comment>
<feature type="domain" description="Polymerase nucleotidyl transferase" evidence="1">
    <location>
        <begin position="25"/>
        <end position="61"/>
    </location>
</feature>
<dbReference type="CDD" id="cd05403">
    <property type="entry name" value="NT_KNTase_like"/>
    <property type="match status" value="1"/>
</dbReference>
<dbReference type="STRING" id="211165.GCA_000317285_04237"/>
<dbReference type="AlphaFoldDB" id="A0A3S1AJL6"/>
<proteinExistence type="predicted"/>
<evidence type="ECO:0000259" key="1">
    <source>
        <dbReference type="Pfam" id="PF01909"/>
    </source>
</evidence>
<sequence length="287" mass="32835">MNDASKRLLALARKNAASYLVNPKLKAIGIAGSVARGKADIYSDIDMSIYYDELPTDEELKVAYEQNQGSDYRLHASDRQAGYIVEQYFVQGVKCDFGHITIECCERDIDNLLEQCNPDDPLLNVLAGIVDMLPLYNGELLAQWQKKVANYPDKLAQAMVKKHLHFRALWVLQLYGIERDDVLFLTNELLNGVKNIIGVLLGLNRLYHPVNSVPFKGMDKFINKMAIAPNQLSFRLQQIFREEPQIAVNQLGELIEEIFVLVKKHMPEVDTTEAWHNYKIWSDKFHP</sequence>
<dbReference type="SUPFAM" id="SSF81301">
    <property type="entry name" value="Nucleotidyltransferase"/>
    <property type="match status" value="1"/>
</dbReference>
<reference evidence="2 3" key="1">
    <citation type="journal article" date="2019" name="Genome Biol. Evol.">
        <title>Day and night: Metabolic profiles and evolutionary relationships of six axenic non-marine cyanobacteria.</title>
        <authorList>
            <person name="Will S.E."/>
            <person name="Henke P."/>
            <person name="Boedeker C."/>
            <person name="Huang S."/>
            <person name="Brinkmann H."/>
            <person name="Rohde M."/>
            <person name="Jarek M."/>
            <person name="Friedl T."/>
            <person name="Seufert S."/>
            <person name="Schumacher M."/>
            <person name="Overmann J."/>
            <person name="Neumann-Schaal M."/>
            <person name="Petersen J."/>
        </authorList>
    </citation>
    <scope>NUCLEOTIDE SEQUENCE [LARGE SCALE GENOMIC DNA]</scope>
    <source>
        <strain evidence="2 3">PCC 6912</strain>
    </source>
</reference>
<dbReference type="GO" id="GO:0016779">
    <property type="term" value="F:nucleotidyltransferase activity"/>
    <property type="evidence" value="ECO:0007669"/>
    <property type="project" value="InterPro"/>
</dbReference>
<dbReference type="OrthoDB" id="4863277at2"/>